<name>A0A673MMJ0_9TELE</name>
<dbReference type="PANTHER" id="PTHR46985">
    <property type="entry name" value="NACHT, LRR AND PYD DOMAINS-CONTAINING PROTEIN 1"/>
    <property type="match status" value="1"/>
</dbReference>
<proteinExistence type="predicted"/>
<dbReference type="GO" id="GO:0042981">
    <property type="term" value="P:regulation of apoptotic process"/>
    <property type="evidence" value="ECO:0007669"/>
    <property type="project" value="InterPro"/>
</dbReference>
<sequence length="188" mass="21698">MFELDNFGPNYHPTFEVFLDVNIEEVRLGVLDKTRDGKEVWKRRRILLTGTHEIILCRTSCAQKDPRSDFNAEHFNYSCNCILHILHTLLKTNLKHLLFQSETEFVNAHRDKLIERVSSVMAIADSLKSKDMINGEMYSKVRAAALREEKMRLLLDALDSGGAAVKAEFCRLLKKKEHYLVNELGPHL</sequence>
<dbReference type="Proteomes" id="UP000472270">
    <property type="component" value="Unassembled WGS sequence"/>
</dbReference>
<dbReference type="CDD" id="cd08330">
    <property type="entry name" value="CARD_ASC_NALP1"/>
    <property type="match status" value="1"/>
</dbReference>
<evidence type="ECO:0000256" key="2">
    <source>
        <dbReference type="ARBA" id="ARBA00022490"/>
    </source>
</evidence>
<reference evidence="7" key="2">
    <citation type="submission" date="2025-09" db="UniProtKB">
        <authorList>
            <consortium name="Ensembl"/>
        </authorList>
    </citation>
    <scope>IDENTIFICATION</scope>
</reference>
<dbReference type="InterPro" id="IPR033516">
    <property type="entry name" value="CARD8/ASC/NALP1_CARD"/>
</dbReference>
<dbReference type="AlphaFoldDB" id="A0A673MMJ0"/>
<evidence type="ECO:0000256" key="5">
    <source>
        <dbReference type="ARBA" id="ARBA00023198"/>
    </source>
</evidence>
<accession>A0A673MMJ0</accession>
<dbReference type="InterPro" id="IPR001315">
    <property type="entry name" value="CARD"/>
</dbReference>
<keyword evidence="4" id="KW-0391">Immunity</keyword>
<keyword evidence="3" id="KW-0399">Innate immunity</keyword>
<protein>
    <recommendedName>
        <fullName evidence="6">CARD domain-containing protein</fullName>
    </recommendedName>
</protein>
<dbReference type="Gene3D" id="1.10.533.10">
    <property type="entry name" value="Death Domain, Fas"/>
    <property type="match status" value="1"/>
</dbReference>
<evidence type="ECO:0000313" key="7">
    <source>
        <dbReference type="Ensembl" id="ENSSRHP00000091556.1"/>
    </source>
</evidence>
<evidence type="ECO:0000256" key="4">
    <source>
        <dbReference type="ARBA" id="ARBA00022859"/>
    </source>
</evidence>
<organism evidence="7 8">
    <name type="scientific">Sinocyclocheilus rhinocerous</name>
    <dbReference type="NCBI Taxonomy" id="307959"/>
    <lineage>
        <taxon>Eukaryota</taxon>
        <taxon>Metazoa</taxon>
        <taxon>Chordata</taxon>
        <taxon>Craniata</taxon>
        <taxon>Vertebrata</taxon>
        <taxon>Euteleostomi</taxon>
        <taxon>Actinopterygii</taxon>
        <taxon>Neopterygii</taxon>
        <taxon>Teleostei</taxon>
        <taxon>Ostariophysi</taxon>
        <taxon>Cypriniformes</taxon>
        <taxon>Cyprinidae</taxon>
        <taxon>Cyprininae</taxon>
        <taxon>Sinocyclocheilus</taxon>
    </lineage>
</organism>
<dbReference type="PANTHER" id="PTHR46985:SF2">
    <property type="entry name" value="APOPTOSIS-ASSOCIATED SPECK-LIKE PROTEIN CONTAINING A CARD"/>
    <property type="match status" value="1"/>
</dbReference>
<keyword evidence="8" id="KW-1185">Reference proteome</keyword>
<evidence type="ECO:0000259" key="6">
    <source>
        <dbReference type="PROSITE" id="PS50209"/>
    </source>
</evidence>
<evidence type="ECO:0000313" key="8">
    <source>
        <dbReference type="Proteomes" id="UP000472270"/>
    </source>
</evidence>
<dbReference type="Ensembl" id="ENSSRHT00000094032.1">
    <property type="protein sequence ID" value="ENSSRHP00000091556.1"/>
    <property type="gene ID" value="ENSSRHG00000045185.1"/>
</dbReference>
<evidence type="ECO:0000256" key="3">
    <source>
        <dbReference type="ARBA" id="ARBA00022588"/>
    </source>
</evidence>
<dbReference type="InterPro" id="IPR051249">
    <property type="entry name" value="NLRP_Inflammasome"/>
</dbReference>
<evidence type="ECO:0000256" key="1">
    <source>
        <dbReference type="ARBA" id="ARBA00004514"/>
    </source>
</evidence>
<dbReference type="GO" id="GO:0006954">
    <property type="term" value="P:inflammatory response"/>
    <property type="evidence" value="ECO:0007669"/>
    <property type="project" value="UniProtKB-KW"/>
</dbReference>
<keyword evidence="2" id="KW-0963">Cytoplasm</keyword>
<dbReference type="Pfam" id="PF23679">
    <property type="entry name" value="UPA-FIIND"/>
    <property type="match status" value="1"/>
</dbReference>
<reference evidence="7" key="1">
    <citation type="submission" date="2025-08" db="UniProtKB">
        <authorList>
            <consortium name="Ensembl"/>
        </authorList>
    </citation>
    <scope>IDENTIFICATION</scope>
</reference>
<keyword evidence="5" id="KW-0395">Inflammatory response</keyword>
<dbReference type="InterPro" id="IPR011029">
    <property type="entry name" value="DEATH-like_dom_sf"/>
</dbReference>
<dbReference type="SUPFAM" id="SSF47986">
    <property type="entry name" value="DEATH domain"/>
    <property type="match status" value="1"/>
</dbReference>
<dbReference type="PROSITE" id="PS50209">
    <property type="entry name" value="CARD"/>
    <property type="match status" value="1"/>
</dbReference>
<feature type="domain" description="CARD" evidence="6">
    <location>
        <begin position="98"/>
        <end position="188"/>
    </location>
</feature>
<dbReference type="InterPro" id="IPR025307">
    <property type="entry name" value="FIIND_dom"/>
</dbReference>
<dbReference type="GO" id="GO:0005829">
    <property type="term" value="C:cytosol"/>
    <property type="evidence" value="ECO:0007669"/>
    <property type="project" value="UniProtKB-SubCell"/>
</dbReference>
<dbReference type="Pfam" id="PF00619">
    <property type="entry name" value="CARD"/>
    <property type="match status" value="1"/>
</dbReference>
<comment type="subcellular location">
    <subcellularLocation>
        <location evidence="1">Cytoplasm</location>
        <location evidence="1">Cytosol</location>
    </subcellularLocation>
</comment>
<dbReference type="GO" id="GO:0045087">
    <property type="term" value="P:innate immune response"/>
    <property type="evidence" value="ECO:0007669"/>
    <property type="project" value="UniProtKB-KW"/>
</dbReference>